<dbReference type="RefSeq" id="WP_092012331.1">
    <property type="nucleotide sequence ID" value="NZ_FOXH01000002.1"/>
</dbReference>
<dbReference type="Pfam" id="PF00005">
    <property type="entry name" value="ABC_tran"/>
    <property type="match status" value="1"/>
</dbReference>
<dbReference type="Gene3D" id="3.40.50.300">
    <property type="entry name" value="P-loop containing nucleotide triphosphate hydrolases"/>
    <property type="match status" value="1"/>
</dbReference>
<evidence type="ECO:0000256" key="3">
    <source>
        <dbReference type="ARBA" id="ARBA00022840"/>
    </source>
</evidence>
<name>A0A1I5NSX1_9BACT</name>
<dbReference type="GO" id="GO:0016887">
    <property type="term" value="F:ATP hydrolysis activity"/>
    <property type="evidence" value="ECO:0007669"/>
    <property type="project" value="InterPro"/>
</dbReference>
<accession>A0A1I5NSX1</accession>
<keyword evidence="3 5" id="KW-0067">ATP-binding</keyword>
<evidence type="ECO:0000313" key="5">
    <source>
        <dbReference type="EMBL" id="SFP24787.1"/>
    </source>
</evidence>
<dbReference type="CDD" id="cd03230">
    <property type="entry name" value="ABC_DR_subfamily_A"/>
    <property type="match status" value="1"/>
</dbReference>
<organism evidence="5 6">
    <name type="scientific">Pseudarcicella hirudinis</name>
    <dbReference type="NCBI Taxonomy" id="1079859"/>
    <lineage>
        <taxon>Bacteria</taxon>
        <taxon>Pseudomonadati</taxon>
        <taxon>Bacteroidota</taxon>
        <taxon>Cytophagia</taxon>
        <taxon>Cytophagales</taxon>
        <taxon>Flectobacillaceae</taxon>
        <taxon>Pseudarcicella</taxon>
    </lineage>
</organism>
<dbReference type="OrthoDB" id="9808363at2"/>
<dbReference type="InterPro" id="IPR003593">
    <property type="entry name" value="AAA+_ATPase"/>
</dbReference>
<dbReference type="InterPro" id="IPR051782">
    <property type="entry name" value="ABC_Transporter_VariousFunc"/>
</dbReference>
<dbReference type="GO" id="GO:0005524">
    <property type="term" value="F:ATP binding"/>
    <property type="evidence" value="ECO:0007669"/>
    <property type="project" value="UniProtKB-KW"/>
</dbReference>
<evidence type="ECO:0000259" key="4">
    <source>
        <dbReference type="PROSITE" id="PS50893"/>
    </source>
</evidence>
<dbReference type="PANTHER" id="PTHR42939">
    <property type="entry name" value="ABC TRANSPORTER ATP-BINDING PROTEIN ALBC-RELATED"/>
    <property type="match status" value="1"/>
</dbReference>
<dbReference type="Proteomes" id="UP000199306">
    <property type="component" value="Unassembled WGS sequence"/>
</dbReference>
<evidence type="ECO:0000256" key="1">
    <source>
        <dbReference type="ARBA" id="ARBA00022448"/>
    </source>
</evidence>
<dbReference type="AlphaFoldDB" id="A0A1I5NSX1"/>
<reference evidence="5 6" key="1">
    <citation type="submission" date="2016-10" db="EMBL/GenBank/DDBJ databases">
        <authorList>
            <person name="de Groot N.N."/>
        </authorList>
    </citation>
    <scope>NUCLEOTIDE SEQUENCE [LARGE SCALE GENOMIC DNA]</scope>
    <source>
        <strain evidence="6">E92,LMG 26720,CCM 7988</strain>
    </source>
</reference>
<dbReference type="PROSITE" id="PS50893">
    <property type="entry name" value="ABC_TRANSPORTER_2"/>
    <property type="match status" value="1"/>
</dbReference>
<dbReference type="SUPFAM" id="SSF52540">
    <property type="entry name" value="P-loop containing nucleoside triphosphate hydrolases"/>
    <property type="match status" value="1"/>
</dbReference>
<dbReference type="PANTHER" id="PTHR42939:SF1">
    <property type="entry name" value="ABC TRANSPORTER ATP-BINDING PROTEIN ALBC-RELATED"/>
    <property type="match status" value="1"/>
</dbReference>
<proteinExistence type="predicted"/>
<dbReference type="SMART" id="SM00382">
    <property type="entry name" value="AAA"/>
    <property type="match status" value="1"/>
</dbReference>
<evidence type="ECO:0000256" key="2">
    <source>
        <dbReference type="ARBA" id="ARBA00022741"/>
    </source>
</evidence>
<keyword evidence="6" id="KW-1185">Reference proteome</keyword>
<gene>
    <name evidence="5" type="ORF">SAMN04515674_10299</name>
</gene>
<keyword evidence="2" id="KW-0547">Nucleotide-binding</keyword>
<dbReference type="STRING" id="1079859.SAMN04515674_10299"/>
<dbReference type="InterPro" id="IPR027417">
    <property type="entry name" value="P-loop_NTPase"/>
</dbReference>
<dbReference type="EMBL" id="FOXH01000002">
    <property type="protein sequence ID" value="SFP24787.1"/>
    <property type="molecule type" value="Genomic_DNA"/>
</dbReference>
<feature type="domain" description="ABC transporter" evidence="4">
    <location>
        <begin position="2"/>
        <end position="227"/>
    </location>
</feature>
<sequence>MIEIQNLSFGYAKNKPVFKNLNLSLKAGNIYGLLGENGSGKSSLMKIMAGLLFPQEGSCVVEGYRAQHREPGFLREMFFLPEEFHVSDLPLKDFVRTNAPFYPNFSQEQFQLYLKEFNIAEAENLSKLSYGQKKKVLIAFGIATNTHLLIMDEPTNGLDIPSKSQFRKVIASAIDENRVIIISTHQVRDLSGLIDPIIVIDQQEIIFNELLDDVSEKLSFRLLTKITEEDKVLYSEHSLKGTAAVLENTTGDFTKVDLELLFNAVLANKGRIREIFSDKKVAEDFQGE</sequence>
<protein>
    <submittedName>
        <fullName evidence="5">ABC-2 type transport system ATP-binding protein</fullName>
    </submittedName>
</protein>
<dbReference type="InterPro" id="IPR003439">
    <property type="entry name" value="ABC_transporter-like_ATP-bd"/>
</dbReference>
<keyword evidence="1" id="KW-0813">Transport</keyword>
<evidence type="ECO:0000313" key="6">
    <source>
        <dbReference type="Proteomes" id="UP000199306"/>
    </source>
</evidence>